<evidence type="ECO:0000313" key="1">
    <source>
        <dbReference type="EMBL" id="KAJ9103783.1"/>
    </source>
</evidence>
<organism evidence="1 2">
    <name type="scientific">Naganishia friedmannii</name>
    <dbReference type="NCBI Taxonomy" id="89922"/>
    <lineage>
        <taxon>Eukaryota</taxon>
        <taxon>Fungi</taxon>
        <taxon>Dikarya</taxon>
        <taxon>Basidiomycota</taxon>
        <taxon>Agaricomycotina</taxon>
        <taxon>Tremellomycetes</taxon>
        <taxon>Filobasidiales</taxon>
        <taxon>Filobasidiaceae</taxon>
        <taxon>Naganishia</taxon>
    </lineage>
</organism>
<keyword evidence="2" id="KW-1185">Reference proteome</keyword>
<sequence length="230" mass="25525">MSRASRTLRNAFSASGLEPLAGSADTLTPQTGKFLPPVFNRIVLDAAIAHPLPQSTSSSSSSEQAQQQQPTTIVRARNPFLPTRNPRTGHYAPPRISLRRQADLAKVYPSEYLPAGLKNRAGKAEKRSRVQTIQYEEDRLAVQWVGKVKPLRTASSSSTTSSTTNEALLSGPYTGRQHQPKLFKGHKHERVRVERKEETKSRMEGMENRIAEWRKGKLDALASAKPSLPF</sequence>
<dbReference type="Proteomes" id="UP001227268">
    <property type="component" value="Unassembled WGS sequence"/>
</dbReference>
<evidence type="ECO:0000313" key="2">
    <source>
        <dbReference type="Proteomes" id="UP001227268"/>
    </source>
</evidence>
<gene>
    <name evidence="1" type="ORF">QFC21_002245</name>
</gene>
<reference evidence="1" key="1">
    <citation type="submission" date="2023-04" db="EMBL/GenBank/DDBJ databases">
        <title>Draft Genome sequencing of Naganishia species isolated from polar environments using Oxford Nanopore Technology.</title>
        <authorList>
            <person name="Leo P."/>
            <person name="Venkateswaran K."/>
        </authorList>
    </citation>
    <scope>NUCLEOTIDE SEQUENCE</scope>
    <source>
        <strain evidence="1">MNA-CCFEE 5423</strain>
    </source>
</reference>
<proteinExistence type="predicted"/>
<comment type="caution">
    <text evidence="1">The sequence shown here is derived from an EMBL/GenBank/DDBJ whole genome shotgun (WGS) entry which is preliminary data.</text>
</comment>
<accession>A0ACC2VX84</accession>
<protein>
    <submittedName>
        <fullName evidence="1">Uncharacterized protein</fullName>
    </submittedName>
</protein>
<dbReference type="EMBL" id="JASBWT010000006">
    <property type="protein sequence ID" value="KAJ9103783.1"/>
    <property type="molecule type" value="Genomic_DNA"/>
</dbReference>
<name>A0ACC2VX84_9TREE</name>